<dbReference type="SUPFAM" id="SSF53613">
    <property type="entry name" value="Ribokinase-like"/>
    <property type="match status" value="1"/>
</dbReference>
<protein>
    <recommendedName>
        <fullName evidence="19">Bifunctional NAD(P)H-hydrate repair enzyme</fullName>
    </recommendedName>
    <alternativeName>
        <fullName evidence="19">Nicotinamide nucleotide repair protein</fullName>
    </alternativeName>
    <domain>
        <recommendedName>
            <fullName evidence="19">ADP-dependent (S)-NAD(P)H-hydrate dehydratase</fullName>
            <ecNumber evidence="19">4.2.1.136</ecNumber>
        </recommendedName>
        <alternativeName>
            <fullName evidence="19">ADP-dependent NAD(P)HX dehydratase</fullName>
        </alternativeName>
    </domain>
    <domain>
        <recommendedName>
            <fullName evidence="19">NAD(P)H-hydrate epimerase</fullName>
            <ecNumber evidence="19">5.1.99.6</ecNumber>
        </recommendedName>
    </domain>
</protein>
<comment type="similarity">
    <text evidence="3 19">In the N-terminal section; belongs to the NnrE/AIBP family.</text>
</comment>
<dbReference type="InterPro" id="IPR000631">
    <property type="entry name" value="CARKD"/>
</dbReference>
<dbReference type="GO" id="GO:0052856">
    <property type="term" value="F:NAD(P)HX epimerase activity"/>
    <property type="evidence" value="ECO:0007669"/>
    <property type="project" value="UniProtKB-UniRule"/>
</dbReference>
<keyword evidence="9 18" id="KW-0630">Potassium</keyword>
<dbReference type="SUPFAM" id="SSF64153">
    <property type="entry name" value="YjeF N-terminal domain-like"/>
    <property type="match status" value="1"/>
</dbReference>
<comment type="catalytic activity">
    <reaction evidence="16 17 19">
        <text>(6S)-NADPHX + ADP = AMP + phosphate + NADPH + H(+)</text>
        <dbReference type="Rhea" id="RHEA:32235"/>
        <dbReference type="ChEBI" id="CHEBI:15378"/>
        <dbReference type="ChEBI" id="CHEBI:43474"/>
        <dbReference type="ChEBI" id="CHEBI:57783"/>
        <dbReference type="ChEBI" id="CHEBI:64076"/>
        <dbReference type="ChEBI" id="CHEBI:456215"/>
        <dbReference type="ChEBI" id="CHEBI:456216"/>
        <dbReference type="EC" id="4.2.1.136"/>
    </reaction>
</comment>
<dbReference type="CDD" id="cd01171">
    <property type="entry name" value="YXKO-related"/>
    <property type="match status" value="1"/>
</dbReference>
<evidence type="ECO:0000256" key="5">
    <source>
        <dbReference type="ARBA" id="ARBA00022723"/>
    </source>
</evidence>
<dbReference type="AlphaFoldDB" id="A0A0V8RV47"/>
<dbReference type="RefSeq" id="WP_058370595.1">
    <property type="nucleotide sequence ID" value="NZ_LNTB01000001.1"/>
</dbReference>
<dbReference type="InterPro" id="IPR030677">
    <property type="entry name" value="Nnr"/>
</dbReference>
<dbReference type="NCBIfam" id="TIGR00196">
    <property type="entry name" value="yjeF_cterm"/>
    <property type="match status" value="1"/>
</dbReference>
<dbReference type="Gene3D" id="3.40.50.10260">
    <property type="entry name" value="YjeF N-terminal domain"/>
    <property type="match status" value="1"/>
</dbReference>
<feature type="binding site" evidence="18">
    <location>
        <position position="170"/>
    </location>
    <ligand>
        <name>(6S)-NADPHX</name>
        <dbReference type="ChEBI" id="CHEBI:64076"/>
    </ligand>
</feature>
<dbReference type="HAMAP" id="MF_01965">
    <property type="entry name" value="NADHX_dehydratase"/>
    <property type="match status" value="1"/>
</dbReference>
<comment type="similarity">
    <text evidence="17">Belongs to the NnrD/CARKD family.</text>
</comment>
<gene>
    <name evidence="17" type="primary">nnrD</name>
    <name evidence="18" type="synonym">nnrE</name>
    <name evidence="22" type="ORF">CF15_03730</name>
</gene>
<comment type="catalytic activity">
    <reaction evidence="15 17 19">
        <text>(6S)-NADHX + ADP = AMP + phosphate + NADH + H(+)</text>
        <dbReference type="Rhea" id="RHEA:32223"/>
        <dbReference type="ChEBI" id="CHEBI:15378"/>
        <dbReference type="ChEBI" id="CHEBI:43474"/>
        <dbReference type="ChEBI" id="CHEBI:57945"/>
        <dbReference type="ChEBI" id="CHEBI:64074"/>
        <dbReference type="ChEBI" id="CHEBI:456215"/>
        <dbReference type="ChEBI" id="CHEBI:456216"/>
        <dbReference type="EC" id="4.2.1.136"/>
    </reaction>
</comment>
<dbReference type="PANTHER" id="PTHR12592:SF0">
    <property type="entry name" value="ATP-DEPENDENT (S)-NAD(P)H-HYDRATE DEHYDRATASE"/>
    <property type="match status" value="1"/>
</dbReference>
<comment type="similarity">
    <text evidence="18">Belongs to the NnrE/AIBP family.</text>
</comment>
<dbReference type="GO" id="GO:0046496">
    <property type="term" value="P:nicotinamide nucleotide metabolic process"/>
    <property type="evidence" value="ECO:0007669"/>
    <property type="project" value="UniProtKB-UniRule"/>
</dbReference>
<evidence type="ECO:0000256" key="10">
    <source>
        <dbReference type="ARBA" id="ARBA00023027"/>
    </source>
</evidence>
<dbReference type="GO" id="GO:0046872">
    <property type="term" value="F:metal ion binding"/>
    <property type="evidence" value="ECO:0007669"/>
    <property type="project" value="UniProtKB-UniRule"/>
</dbReference>
<dbReference type="PANTHER" id="PTHR12592">
    <property type="entry name" value="ATP-DEPENDENT (S)-NAD(P)H-HYDRATE DEHYDRATASE FAMILY MEMBER"/>
    <property type="match status" value="1"/>
</dbReference>
<evidence type="ECO:0000256" key="16">
    <source>
        <dbReference type="ARBA" id="ARBA00049209"/>
    </source>
</evidence>
<dbReference type="PIRSF" id="PIRSF017184">
    <property type="entry name" value="Nnr"/>
    <property type="match status" value="1"/>
</dbReference>
<evidence type="ECO:0000256" key="4">
    <source>
        <dbReference type="ARBA" id="ARBA00009524"/>
    </source>
</evidence>
<dbReference type="PROSITE" id="PS51385">
    <property type="entry name" value="YJEF_N"/>
    <property type="match status" value="1"/>
</dbReference>
<feature type="binding site" evidence="18">
    <location>
        <position position="68"/>
    </location>
    <ligand>
        <name>K(+)</name>
        <dbReference type="ChEBI" id="CHEBI:29103"/>
    </ligand>
</feature>
<comment type="caution">
    <text evidence="22">The sequence shown here is derived from an EMBL/GenBank/DDBJ whole genome shotgun (WGS) entry which is preliminary data.</text>
</comment>
<evidence type="ECO:0000256" key="18">
    <source>
        <dbReference type="HAMAP-Rule" id="MF_01966"/>
    </source>
</evidence>
<organism evidence="22 23">
    <name type="scientific">Pyrodictium occultum</name>
    <dbReference type="NCBI Taxonomy" id="2309"/>
    <lineage>
        <taxon>Archaea</taxon>
        <taxon>Thermoproteota</taxon>
        <taxon>Thermoprotei</taxon>
        <taxon>Desulfurococcales</taxon>
        <taxon>Pyrodictiaceae</taxon>
        <taxon>Pyrodictium</taxon>
    </lineage>
</organism>
<comment type="cofactor">
    <cofactor evidence="17">
        <name>Mg(2+)</name>
        <dbReference type="ChEBI" id="CHEBI:18420"/>
    </cofactor>
</comment>
<dbReference type="OrthoDB" id="15148at2157"/>
<evidence type="ECO:0000256" key="1">
    <source>
        <dbReference type="ARBA" id="ARBA00000013"/>
    </source>
</evidence>
<comment type="function">
    <text evidence="14 19">Bifunctional enzyme that catalyzes the epimerization of the S- and R-forms of NAD(P)HX and the dehydration of the S-form of NAD(P)HX at the expense of ADP, which is converted to AMP. This allows the repair of both epimers of NAD(P)HX, a damaged form of NAD(P)H that is a result of enzymatic or heat-dependent hydration.</text>
</comment>
<evidence type="ECO:0000259" key="21">
    <source>
        <dbReference type="PROSITE" id="PS51385"/>
    </source>
</evidence>
<keyword evidence="6 17" id="KW-0547">Nucleotide-binding</keyword>
<feature type="binding site" evidence="17">
    <location>
        <position position="330"/>
    </location>
    <ligand>
        <name>(6S)-NADPHX</name>
        <dbReference type="ChEBI" id="CHEBI:64076"/>
    </ligand>
</feature>
<comment type="catalytic activity">
    <reaction evidence="1 18 19">
        <text>(6R)-NADHX = (6S)-NADHX</text>
        <dbReference type="Rhea" id="RHEA:32215"/>
        <dbReference type="ChEBI" id="CHEBI:64074"/>
        <dbReference type="ChEBI" id="CHEBI:64075"/>
        <dbReference type="EC" id="5.1.99.6"/>
    </reaction>
</comment>
<evidence type="ECO:0000256" key="19">
    <source>
        <dbReference type="PIRNR" id="PIRNR017184"/>
    </source>
</evidence>
<keyword evidence="11 18" id="KW-0413">Isomerase</keyword>
<comment type="function">
    <text evidence="18">Catalyzes the epimerization of the S- and R-forms of NAD(P)HX, a damaged form of NAD(P)H that is a result of enzymatic or heat-dependent hydration. This is a prerequisite for the S-specific NAD(P)H-hydrate dehydratase to allow the repair of both epimers of NAD(P)HX.</text>
</comment>
<comment type="cofactor">
    <cofactor evidence="18 19">
        <name>K(+)</name>
        <dbReference type="ChEBI" id="CHEBI:29103"/>
    </cofactor>
    <text evidence="18 19">Binds 1 potassium ion per subunit.</text>
</comment>
<keyword evidence="8 17" id="KW-0521">NADP</keyword>
<feature type="binding site" evidence="17">
    <location>
        <position position="380"/>
    </location>
    <ligand>
        <name>(6S)-NADPHX</name>
        <dbReference type="ChEBI" id="CHEBI:64076"/>
    </ligand>
</feature>
<keyword evidence="23" id="KW-1185">Reference proteome</keyword>
<feature type="binding site" evidence="18">
    <location>
        <position position="173"/>
    </location>
    <ligand>
        <name>K(+)</name>
        <dbReference type="ChEBI" id="CHEBI:29103"/>
    </ligand>
</feature>
<keyword evidence="7 17" id="KW-0067">ATP-binding</keyword>
<dbReference type="EMBL" id="LNTB01000001">
    <property type="protein sequence ID" value="KSW11916.1"/>
    <property type="molecule type" value="Genomic_DNA"/>
</dbReference>
<evidence type="ECO:0000256" key="3">
    <source>
        <dbReference type="ARBA" id="ARBA00006001"/>
    </source>
</evidence>
<evidence type="ECO:0000259" key="20">
    <source>
        <dbReference type="PROSITE" id="PS51383"/>
    </source>
</evidence>
<feature type="binding site" evidence="17">
    <location>
        <position position="449"/>
    </location>
    <ligand>
        <name>(6S)-NADPHX</name>
        <dbReference type="ChEBI" id="CHEBI:64076"/>
    </ligand>
</feature>
<keyword evidence="10 17" id="KW-0520">NAD</keyword>
<feature type="domain" description="YjeF N-terminal" evidence="21">
    <location>
        <begin position="15"/>
        <end position="225"/>
    </location>
</feature>
<dbReference type="STRING" id="2309.CF15_03730"/>
<proteinExistence type="inferred from homology"/>
<feature type="domain" description="YjeF C-terminal" evidence="20">
    <location>
        <begin position="228"/>
        <end position="507"/>
    </location>
</feature>
<keyword evidence="13" id="KW-0511">Multifunctional enzyme</keyword>
<evidence type="ECO:0000256" key="15">
    <source>
        <dbReference type="ARBA" id="ARBA00048238"/>
    </source>
</evidence>
<accession>A0A0V8RV47</accession>
<feature type="binding site" evidence="18">
    <location>
        <begin position="141"/>
        <end position="147"/>
    </location>
    <ligand>
        <name>(6S)-NADPHX</name>
        <dbReference type="ChEBI" id="CHEBI:64076"/>
    </ligand>
</feature>
<dbReference type="HAMAP" id="MF_01966">
    <property type="entry name" value="NADHX_epimerase"/>
    <property type="match status" value="1"/>
</dbReference>
<feature type="binding site" evidence="17">
    <location>
        <position position="263"/>
    </location>
    <ligand>
        <name>(6S)-NADPHX</name>
        <dbReference type="ChEBI" id="CHEBI:64076"/>
    </ligand>
</feature>
<evidence type="ECO:0000313" key="22">
    <source>
        <dbReference type="EMBL" id="KSW11916.1"/>
    </source>
</evidence>
<comment type="function">
    <text evidence="17">Catalyzes the dehydration of the S-form of NAD(P)HX at the expense of ADP, which is converted to AMP. Together with NAD(P)HX epimerase, which catalyzes the epimerization of the S- and R-forms, the enzyme allows the repair of both epimers of NAD(P)HX, a damaged form of NAD(P)H that is a result of enzymatic or heat-dependent hydration.</text>
</comment>
<dbReference type="Proteomes" id="UP000053352">
    <property type="component" value="Unassembled WGS sequence"/>
</dbReference>
<feature type="binding site" evidence="18">
    <location>
        <position position="137"/>
    </location>
    <ligand>
        <name>K(+)</name>
        <dbReference type="ChEBI" id="CHEBI:29103"/>
    </ligand>
</feature>
<comment type="caution">
    <text evidence="17">Lacks conserved residue(s) required for the propagation of feature annotation.</text>
</comment>
<evidence type="ECO:0000256" key="11">
    <source>
        <dbReference type="ARBA" id="ARBA00023235"/>
    </source>
</evidence>
<dbReference type="InterPro" id="IPR004443">
    <property type="entry name" value="YjeF_N_dom"/>
</dbReference>
<evidence type="ECO:0000256" key="12">
    <source>
        <dbReference type="ARBA" id="ARBA00023239"/>
    </source>
</evidence>
<feature type="binding site" evidence="18">
    <location>
        <position position="152"/>
    </location>
    <ligand>
        <name>(6S)-NADPHX</name>
        <dbReference type="ChEBI" id="CHEBI:64076"/>
    </ligand>
</feature>
<dbReference type="EC" id="5.1.99.6" evidence="19"/>
<dbReference type="GO" id="GO:0110051">
    <property type="term" value="P:metabolite repair"/>
    <property type="evidence" value="ECO:0007669"/>
    <property type="project" value="TreeGrafter"/>
</dbReference>
<evidence type="ECO:0000313" key="23">
    <source>
        <dbReference type="Proteomes" id="UP000053352"/>
    </source>
</evidence>
<evidence type="ECO:0000256" key="7">
    <source>
        <dbReference type="ARBA" id="ARBA00022840"/>
    </source>
</evidence>
<comment type="catalytic activity">
    <reaction evidence="2 18 19">
        <text>(6R)-NADPHX = (6S)-NADPHX</text>
        <dbReference type="Rhea" id="RHEA:32227"/>
        <dbReference type="ChEBI" id="CHEBI:64076"/>
        <dbReference type="ChEBI" id="CHEBI:64077"/>
        <dbReference type="EC" id="5.1.99.6"/>
    </reaction>
</comment>
<evidence type="ECO:0000256" key="6">
    <source>
        <dbReference type="ARBA" id="ARBA00022741"/>
    </source>
</evidence>
<dbReference type="GO" id="GO:0052855">
    <property type="term" value="F:ADP-dependent NAD(P)H-hydrate dehydratase activity"/>
    <property type="evidence" value="ECO:0007669"/>
    <property type="project" value="UniProtKB-UniRule"/>
</dbReference>
<dbReference type="Pfam" id="PF01256">
    <property type="entry name" value="Carb_kinase"/>
    <property type="match status" value="1"/>
</dbReference>
<dbReference type="NCBIfam" id="TIGR00197">
    <property type="entry name" value="yjeF_nterm"/>
    <property type="match status" value="1"/>
</dbReference>
<dbReference type="Gene3D" id="3.40.1190.20">
    <property type="match status" value="1"/>
</dbReference>
<evidence type="ECO:0000256" key="13">
    <source>
        <dbReference type="ARBA" id="ARBA00023268"/>
    </source>
</evidence>
<evidence type="ECO:0000256" key="2">
    <source>
        <dbReference type="ARBA" id="ARBA00000909"/>
    </source>
</evidence>
<evidence type="ECO:0000256" key="17">
    <source>
        <dbReference type="HAMAP-Rule" id="MF_01965"/>
    </source>
</evidence>
<evidence type="ECO:0000256" key="9">
    <source>
        <dbReference type="ARBA" id="ARBA00022958"/>
    </source>
</evidence>
<dbReference type="GO" id="GO:0005524">
    <property type="term" value="F:ATP binding"/>
    <property type="evidence" value="ECO:0007669"/>
    <property type="project" value="UniProtKB-UniRule"/>
</dbReference>
<keyword evidence="5 18" id="KW-0479">Metal-binding</keyword>
<evidence type="ECO:0000256" key="14">
    <source>
        <dbReference type="ARBA" id="ARBA00025153"/>
    </source>
</evidence>
<evidence type="ECO:0000256" key="8">
    <source>
        <dbReference type="ARBA" id="ARBA00022857"/>
    </source>
</evidence>
<dbReference type="Pfam" id="PF03853">
    <property type="entry name" value="YjeF_N"/>
    <property type="match status" value="1"/>
</dbReference>
<comment type="subunit">
    <text evidence="17">Homotetramer.</text>
</comment>
<dbReference type="EC" id="4.2.1.136" evidence="19"/>
<dbReference type="PROSITE" id="PS51383">
    <property type="entry name" value="YJEF_C_3"/>
    <property type="match status" value="1"/>
</dbReference>
<name>A0A0V8RV47_PYROC</name>
<dbReference type="InterPro" id="IPR036652">
    <property type="entry name" value="YjeF_N_dom_sf"/>
</dbReference>
<feature type="binding site" evidence="17">
    <location>
        <position position="448"/>
    </location>
    <ligand>
        <name>AMP</name>
        <dbReference type="ChEBI" id="CHEBI:456215"/>
    </ligand>
</feature>
<reference evidence="22 23" key="1">
    <citation type="submission" date="2015-11" db="EMBL/GenBank/DDBJ databases">
        <title>Genome sequence of Pyrodictium occultum PL-19, a marine hyperthermophilic archaeon isolated from Volcano, Italy.</title>
        <authorList>
            <person name="Utturkar S."/>
            <person name="Huber H."/>
            <person name="Leptihn S."/>
            <person name="Brown S."/>
            <person name="Stetter K.O."/>
            <person name="Podar M."/>
        </authorList>
    </citation>
    <scope>NUCLEOTIDE SEQUENCE [LARGE SCALE GENOMIC DNA]</scope>
    <source>
        <strain evidence="22 23">PL-19</strain>
    </source>
</reference>
<comment type="similarity">
    <text evidence="4 19">In the C-terminal section; belongs to the NnrD/CARKD family.</text>
</comment>
<feature type="binding site" evidence="18">
    <location>
        <begin position="67"/>
        <end position="71"/>
    </location>
    <ligand>
        <name>(6S)-NADPHX</name>
        <dbReference type="ChEBI" id="CHEBI:64076"/>
    </ligand>
</feature>
<sequence length="540" mass="56838">MEDAEKPQLGLGDTISSLDVAVIDANSEALGVSRLQLMENAGRSVAEELARRVPNGSRVAVLVGPGGNGGDGLAAARHLAYMGYRVDVILLAKPEDIRSPEARSMYEALEVMDITVDITIARDPRRISLEGYDAVVDALLGTGLRGPPRSPYAEAIEAVNRANALKLSVDVPSGLDSDTGEAPGPVVRADVTVTLHKPKPGLFRRPDLVGELVVASIGAPPEAEIYVGPGDVAYRVPRRSWRTHKGQAGRVLIIGGSQGFVGAPVISALAAQRAGLDLVYLAAPTRVVEAAARYPTIIPVELEGPYLSPEHVDRLLAVAQRADAVAIGMGLGLEEATQEAVRELLARLPPGKPVVVDADALKALSTSRELIRGNMVLTPHEAEFARLFGAKPAPVEKIEARVADAAQQARLHGNATILLKGPVDVITDGRRARLNKAGAPAMSTGGTGDALAGLAAALLAKGVEPFHAACIAAYVNGAAGALAYREYGESMTALDLVDRIHLVLKDPLGLAGSSILYRRLPLEKTRYQPPTRGRPRDRGL</sequence>
<keyword evidence="12 17" id="KW-0456">Lyase</keyword>
<dbReference type="InterPro" id="IPR029056">
    <property type="entry name" value="Ribokinase-like"/>
</dbReference>